<evidence type="ECO:0000256" key="7">
    <source>
        <dbReference type="ARBA" id="ARBA00022741"/>
    </source>
</evidence>
<evidence type="ECO:0000256" key="8">
    <source>
        <dbReference type="ARBA" id="ARBA00022777"/>
    </source>
</evidence>
<dbReference type="AlphaFoldDB" id="A0A2N5Z9S1"/>
<dbReference type="PANTHER" id="PTHR11055">
    <property type="entry name" value="BIFUNCTIONAL 3'-PHOSPHOADENOSINE 5'-PHOSPHOSULFATE SYNTHASE"/>
    <property type="match status" value="1"/>
</dbReference>
<dbReference type="GO" id="GO:0004020">
    <property type="term" value="F:adenylylsulfate kinase activity"/>
    <property type="evidence" value="ECO:0007669"/>
    <property type="project" value="UniProtKB-UniRule"/>
</dbReference>
<evidence type="ECO:0000256" key="12">
    <source>
        <dbReference type="ARBA" id="ARBA00031464"/>
    </source>
</evidence>
<dbReference type="UniPathway" id="UPA00140">
    <property type="reaction ID" value="UER00205"/>
</dbReference>
<evidence type="ECO:0000256" key="11">
    <source>
        <dbReference type="ARBA" id="ARBA00031393"/>
    </source>
</evidence>
<dbReference type="GO" id="GO:0005524">
    <property type="term" value="F:ATP binding"/>
    <property type="evidence" value="ECO:0007669"/>
    <property type="project" value="UniProtKB-UniRule"/>
</dbReference>
<dbReference type="EC" id="2.7.1.25" evidence="5 13"/>
<dbReference type="PANTHER" id="PTHR11055:SF1">
    <property type="entry name" value="PAPS SYNTHETASE, ISOFORM D"/>
    <property type="match status" value="1"/>
</dbReference>
<evidence type="ECO:0000256" key="9">
    <source>
        <dbReference type="ARBA" id="ARBA00022840"/>
    </source>
</evidence>
<dbReference type="FunFam" id="3.40.50.300:FF:000212">
    <property type="entry name" value="Adenylyl-sulfate kinase"/>
    <property type="match status" value="1"/>
</dbReference>
<evidence type="ECO:0000256" key="6">
    <source>
        <dbReference type="ARBA" id="ARBA00022679"/>
    </source>
</evidence>
<evidence type="ECO:0000256" key="14">
    <source>
        <dbReference type="RuleBase" id="RU004347"/>
    </source>
</evidence>
<comment type="similarity">
    <text evidence="4 13 14">Belongs to the APS kinase family.</text>
</comment>
<dbReference type="GO" id="GO:0000103">
    <property type="term" value="P:sulfate assimilation"/>
    <property type="evidence" value="ECO:0007669"/>
    <property type="project" value="UniProtKB-UniRule"/>
</dbReference>
<comment type="caution">
    <text evidence="16">The sequence shown here is derived from an EMBL/GenBank/DDBJ whole genome shotgun (WGS) entry which is preliminary data.</text>
</comment>
<evidence type="ECO:0000256" key="13">
    <source>
        <dbReference type="HAMAP-Rule" id="MF_00065"/>
    </source>
</evidence>
<keyword evidence="8 13" id="KW-0418">Kinase</keyword>
<evidence type="ECO:0000256" key="3">
    <source>
        <dbReference type="ARBA" id="ARBA00004806"/>
    </source>
</evidence>
<comment type="catalytic activity">
    <reaction evidence="1 13 14">
        <text>adenosine 5'-phosphosulfate + ATP = 3'-phosphoadenylyl sulfate + ADP + H(+)</text>
        <dbReference type="Rhea" id="RHEA:24152"/>
        <dbReference type="ChEBI" id="CHEBI:15378"/>
        <dbReference type="ChEBI" id="CHEBI:30616"/>
        <dbReference type="ChEBI" id="CHEBI:58243"/>
        <dbReference type="ChEBI" id="CHEBI:58339"/>
        <dbReference type="ChEBI" id="CHEBI:456216"/>
        <dbReference type="EC" id="2.7.1.25"/>
    </reaction>
</comment>
<feature type="binding site" evidence="13">
    <location>
        <begin position="31"/>
        <end position="38"/>
    </location>
    <ligand>
        <name>ATP</name>
        <dbReference type="ChEBI" id="CHEBI:30616"/>
    </ligand>
</feature>
<name>A0A2N5Z9S1_MUIH1</name>
<comment type="function">
    <text evidence="2 13 14">Catalyzes the synthesis of activated sulfate.</text>
</comment>
<dbReference type="CDD" id="cd02027">
    <property type="entry name" value="APSK"/>
    <property type="match status" value="1"/>
</dbReference>
<dbReference type="HAMAP" id="MF_00065">
    <property type="entry name" value="Adenylyl_sulf_kinase"/>
    <property type="match status" value="1"/>
</dbReference>
<dbReference type="NCBIfam" id="NF003013">
    <property type="entry name" value="PRK03846.1"/>
    <property type="match status" value="1"/>
</dbReference>
<evidence type="ECO:0000256" key="2">
    <source>
        <dbReference type="ARBA" id="ARBA00002632"/>
    </source>
</evidence>
<protein>
    <recommendedName>
        <fullName evidence="5 13">Adenylyl-sulfate kinase</fullName>
        <ecNumber evidence="5 13">2.7.1.25</ecNumber>
    </recommendedName>
    <alternativeName>
        <fullName evidence="11 13">APS kinase</fullName>
    </alternativeName>
    <alternativeName>
        <fullName evidence="12 13">ATP adenosine-5'-phosphosulfate 3'-phosphotransferase</fullName>
    </alternativeName>
    <alternativeName>
        <fullName evidence="10 13">Adenosine-5'-phosphosulfate kinase</fullName>
    </alternativeName>
</protein>
<feature type="domain" description="APS kinase" evidence="15">
    <location>
        <begin position="24"/>
        <end position="172"/>
    </location>
</feature>
<reference evidence="16 17" key="1">
    <citation type="submission" date="2017-11" db="EMBL/GenBank/DDBJ databases">
        <title>Genome-resolved metagenomics identifies genetic mobility, metabolic interactions, and unexpected diversity in perchlorate-reducing communities.</title>
        <authorList>
            <person name="Barnum T.P."/>
            <person name="Figueroa I.A."/>
            <person name="Carlstrom C.I."/>
            <person name="Lucas L.N."/>
            <person name="Engelbrektson A.L."/>
            <person name="Coates J.D."/>
        </authorList>
    </citation>
    <scope>NUCLEOTIDE SEQUENCE [LARGE SCALE GENOMIC DNA]</scope>
    <source>
        <strain evidence="16">BM706</strain>
    </source>
</reference>
<accession>A0A2N5Z9S1</accession>
<evidence type="ECO:0000256" key="5">
    <source>
        <dbReference type="ARBA" id="ARBA00012121"/>
    </source>
</evidence>
<evidence type="ECO:0000256" key="10">
    <source>
        <dbReference type="ARBA" id="ARBA00029724"/>
    </source>
</evidence>
<evidence type="ECO:0000256" key="1">
    <source>
        <dbReference type="ARBA" id="ARBA00001823"/>
    </source>
</evidence>
<dbReference type="Pfam" id="PF01583">
    <property type="entry name" value="APS_kinase"/>
    <property type="match status" value="1"/>
</dbReference>
<evidence type="ECO:0000259" key="15">
    <source>
        <dbReference type="Pfam" id="PF01583"/>
    </source>
</evidence>
<dbReference type="InterPro" id="IPR002891">
    <property type="entry name" value="APS"/>
</dbReference>
<comment type="pathway">
    <text evidence="3 13 14">Sulfur metabolism; hydrogen sulfide biosynthesis; sulfite from sulfate: step 2/3.</text>
</comment>
<dbReference type="InterPro" id="IPR027417">
    <property type="entry name" value="P-loop_NTPase"/>
</dbReference>
<proteinExistence type="inferred from homology"/>
<dbReference type="NCBIfam" id="TIGR00455">
    <property type="entry name" value="apsK"/>
    <property type="match status" value="1"/>
</dbReference>
<keyword evidence="7 13" id="KW-0547">Nucleotide-binding</keyword>
<organism evidence="16 17">
    <name type="scientific">Muiribacterium halophilum</name>
    <dbReference type="NCBI Taxonomy" id="2053465"/>
    <lineage>
        <taxon>Bacteria</taxon>
        <taxon>Candidatus Muiribacteriota</taxon>
        <taxon>Candidatus Muiribacteriia</taxon>
        <taxon>Candidatus Muiribacteriales</taxon>
        <taxon>Candidatus Muiribacteriaceae</taxon>
        <taxon>Candidatus Muiribacterium</taxon>
    </lineage>
</organism>
<gene>
    <name evidence="13 16" type="primary">cysC</name>
    <name evidence="16" type="ORF">C0601_12855</name>
</gene>
<evidence type="ECO:0000313" key="17">
    <source>
        <dbReference type="Proteomes" id="UP000234857"/>
    </source>
</evidence>
<dbReference type="Gene3D" id="3.40.50.300">
    <property type="entry name" value="P-loop containing nucleotide triphosphate hydrolases"/>
    <property type="match status" value="1"/>
</dbReference>
<dbReference type="Proteomes" id="UP000234857">
    <property type="component" value="Unassembled WGS sequence"/>
</dbReference>
<dbReference type="InterPro" id="IPR059117">
    <property type="entry name" value="APS_kinase_dom"/>
</dbReference>
<dbReference type="GO" id="GO:0070814">
    <property type="term" value="P:hydrogen sulfide biosynthetic process"/>
    <property type="evidence" value="ECO:0007669"/>
    <property type="project" value="UniProtKB-UniRule"/>
</dbReference>
<sequence>MKNIIPHEHLIKTKDRSKIKGHKPAILWFTGLSGSGKSTVASYLEKKLNEKKIHTYILDGDNVRSGLNSDLDFTQTSREENIRRISEVSKLFYDSGLINLVCFISPYIKDREKARELIPDDGFIEIFVDCPLEECENRDVKGLYKKARDGEIKHFTGIDAPYESPENPEITINTKENTVEECTDRIISYLKEKQIIPE</sequence>
<keyword evidence="13" id="KW-0597">Phosphoprotein</keyword>
<keyword evidence="6 13" id="KW-0808">Transferase</keyword>
<keyword evidence="9 13" id="KW-0067">ATP-binding</keyword>
<evidence type="ECO:0000256" key="4">
    <source>
        <dbReference type="ARBA" id="ARBA00007008"/>
    </source>
</evidence>
<feature type="active site" description="Phosphoserine intermediate" evidence="13">
    <location>
        <position position="105"/>
    </location>
</feature>
<dbReference type="EMBL" id="PKTG01000139">
    <property type="protein sequence ID" value="PLX15420.1"/>
    <property type="molecule type" value="Genomic_DNA"/>
</dbReference>
<dbReference type="SUPFAM" id="SSF52540">
    <property type="entry name" value="P-loop containing nucleoside triphosphate hydrolases"/>
    <property type="match status" value="1"/>
</dbReference>
<evidence type="ECO:0000313" key="16">
    <source>
        <dbReference type="EMBL" id="PLX15420.1"/>
    </source>
</evidence>